<sequence>MILYMCELAHIPESDNRLSIFSTLKIGIAGFQHISFSVKQTSLP</sequence>
<organism evidence="1 2">
    <name type="scientific">Puia dinghuensis</name>
    <dbReference type="NCBI Taxonomy" id="1792502"/>
    <lineage>
        <taxon>Bacteria</taxon>
        <taxon>Pseudomonadati</taxon>
        <taxon>Bacteroidota</taxon>
        <taxon>Chitinophagia</taxon>
        <taxon>Chitinophagales</taxon>
        <taxon>Chitinophagaceae</taxon>
        <taxon>Puia</taxon>
    </lineage>
</organism>
<reference evidence="1" key="2">
    <citation type="submission" date="2020-09" db="EMBL/GenBank/DDBJ databases">
        <authorList>
            <person name="Sun Q."/>
            <person name="Zhou Y."/>
        </authorList>
    </citation>
    <scope>NUCLEOTIDE SEQUENCE</scope>
    <source>
        <strain evidence="1">CGMCC 1.15448</strain>
    </source>
</reference>
<comment type="caution">
    <text evidence="1">The sequence shown here is derived from an EMBL/GenBank/DDBJ whole genome shotgun (WGS) entry which is preliminary data.</text>
</comment>
<name>A0A8J2U5Z3_9BACT</name>
<keyword evidence="2" id="KW-1185">Reference proteome</keyword>
<accession>A0A8J2U5Z3</accession>
<evidence type="ECO:0000313" key="2">
    <source>
        <dbReference type="Proteomes" id="UP000607559"/>
    </source>
</evidence>
<dbReference type="Proteomes" id="UP000607559">
    <property type="component" value="Unassembled WGS sequence"/>
</dbReference>
<dbReference type="AlphaFoldDB" id="A0A8J2U5Z3"/>
<dbReference type="EMBL" id="BMJC01000001">
    <property type="protein sequence ID" value="GGA81183.1"/>
    <property type="molecule type" value="Genomic_DNA"/>
</dbReference>
<evidence type="ECO:0000313" key="1">
    <source>
        <dbReference type="EMBL" id="GGA81183.1"/>
    </source>
</evidence>
<protein>
    <submittedName>
        <fullName evidence="1">Uncharacterized protein</fullName>
    </submittedName>
</protein>
<proteinExistence type="predicted"/>
<gene>
    <name evidence="1" type="ORF">GCM10011511_00190</name>
</gene>
<reference evidence="1" key="1">
    <citation type="journal article" date="2014" name="Int. J. Syst. Evol. Microbiol.">
        <title>Complete genome sequence of Corynebacterium casei LMG S-19264T (=DSM 44701T), isolated from a smear-ripened cheese.</title>
        <authorList>
            <consortium name="US DOE Joint Genome Institute (JGI-PGF)"/>
            <person name="Walter F."/>
            <person name="Albersmeier A."/>
            <person name="Kalinowski J."/>
            <person name="Ruckert C."/>
        </authorList>
    </citation>
    <scope>NUCLEOTIDE SEQUENCE</scope>
    <source>
        <strain evidence="1">CGMCC 1.15448</strain>
    </source>
</reference>